<evidence type="ECO:0000256" key="3">
    <source>
        <dbReference type="ARBA" id="ARBA00023157"/>
    </source>
</evidence>
<comment type="cofactor">
    <cofactor evidence="5">
        <name>Ca(2+)</name>
        <dbReference type="ChEBI" id="CHEBI:29108"/>
    </cofactor>
    <text evidence="5">Binds 2 calcium ions per subunit.</text>
</comment>
<evidence type="ECO:0000256" key="5">
    <source>
        <dbReference type="PIRSR" id="PIRSR602640-2"/>
    </source>
</evidence>
<sequence length="386" mass="42288">MYGPFLGLFALLAALVGVYVYPTVQLLYRVGRIYESITPYNNDRCRSVHAPGLEGCEALALHERSGLAFLACGDMFTRQLWFLPSGQASTDNDKVFVYHAQSERILQLTLKGFSGVYKALGIDVVESPNHPDHLTVMLVNQAADARGIEIFRYRLPTGSSDPSVRDKTVRHRLLASPHSVAAISDRAFYVTNSHRYASGLLRWVELLTGRPWADVVLRDTEGHIKLATKGIAAPTGITLNTAHSEAYVASTATAAVHAYRITPAGTLKLRETIVLDGFPQQITTDTTTGQLYVTGILRPLEYFKYIRDPLSSAASQAGFKVWRVQNNTSATRMFGINYHTDTVLMEPGPQLPAGSVAVYEPRTQQLLVSSALSPGILLCPVDPPSL</sequence>
<keyword evidence="3" id="KW-1015">Disulfide bond</keyword>
<evidence type="ECO:0000313" key="7">
    <source>
        <dbReference type="Proteomes" id="UP001151582"/>
    </source>
</evidence>
<proteinExistence type="inferred from homology"/>
<dbReference type="Gene3D" id="2.120.10.30">
    <property type="entry name" value="TolB, C-terminal domain"/>
    <property type="match status" value="1"/>
</dbReference>
<keyword evidence="2" id="KW-0378">Hydrolase</keyword>
<dbReference type="AlphaFoldDB" id="A0A9W8AYK3"/>
<gene>
    <name evidence="6" type="ORF">H4R34_005636</name>
</gene>
<dbReference type="PANTHER" id="PTHR11799">
    <property type="entry name" value="PARAOXONASE"/>
    <property type="match status" value="1"/>
</dbReference>
<keyword evidence="5" id="KW-0479">Metal-binding</keyword>
<keyword evidence="4" id="KW-0325">Glycoprotein</keyword>
<evidence type="ECO:0008006" key="8">
    <source>
        <dbReference type="Google" id="ProtNLM"/>
    </source>
</evidence>
<dbReference type="InterPro" id="IPR011042">
    <property type="entry name" value="6-blade_b-propeller_TolB-like"/>
</dbReference>
<keyword evidence="5" id="KW-0106">Calcium</keyword>
<evidence type="ECO:0000256" key="2">
    <source>
        <dbReference type="ARBA" id="ARBA00022801"/>
    </source>
</evidence>
<dbReference type="InterPro" id="IPR002640">
    <property type="entry name" value="Arylesterase"/>
</dbReference>
<evidence type="ECO:0000256" key="1">
    <source>
        <dbReference type="ARBA" id="ARBA00008595"/>
    </source>
</evidence>
<dbReference type="GO" id="GO:0046872">
    <property type="term" value="F:metal ion binding"/>
    <property type="evidence" value="ECO:0007669"/>
    <property type="project" value="UniProtKB-KW"/>
</dbReference>
<dbReference type="InterPro" id="IPR051288">
    <property type="entry name" value="Serum_paraoxonase/arylesterase"/>
</dbReference>
<accession>A0A9W8AYK3</accession>
<dbReference type="EMBL" id="JANBQB010001261">
    <property type="protein sequence ID" value="KAJ1971753.1"/>
    <property type="molecule type" value="Genomic_DNA"/>
</dbReference>
<organism evidence="6 7">
    <name type="scientific">Dimargaris verticillata</name>
    <dbReference type="NCBI Taxonomy" id="2761393"/>
    <lineage>
        <taxon>Eukaryota</taxon>
        <taxon>Fungi</taxon>
        <taxon>Fungi incertae sedis</taxon>
        <taxon>Zoopagomycota</taxon>
        <taxon>Kickxellomycotina</taxon>
        <taxon>Dimargaritomycetes</taxon>
        <taxon>Dimargaritales</taxon>
        <taxon>Dimargaritaceae</taxon>
        <taxon>Dimargaris</taxon>
    </lineage>
</organism>
<evidence type="ECO:0000256" key="4">
    <source>
        <dbReference type="ARBA" id="ARBA00023180"/>
    </source>
</evidence>
<dbReference type="PANTHER" id="PTHR11799:SF12">
    <property type="entry name" value="PARAOXONASE-RELATED"/>
    <property type="match status" value="1"/>
</dbReference>
<comment type="caution">
    <text evidence="6">The sequence shown here is derived from an EMBL/GenBank/DDBJ whole genome shotgun (WGS) entry which is preliminary data.</text>
</comment>
<protein>
    <recommendedName>
        <fullName evidence="8">Calcium-dependent phosphotriesterase</fullName>
    </recommendedName>
</protein>
<dbReference type="OrthoDB" id="5307922at2759"/>
<reference evidence="6" key="1">
    <citation type="submission" date="2022-07" db="EMBL/GenBank/DDBJ databases">
        <title>Phylogenomic reconstructions and comparative analyses of Kickxellomycotina fungi.</title>
        <authorList>
            <person name="Reynolds N.K."/>
            <person name="Stajich J.E."/>
            <person name="Barry K."/>
            <person name="Grigoriev I.V."/>
            <person name="Crous P."/>
            <person name="Smith M.E."/>
        </authorList>
    </citation>
    <scope>NUCLEOTIDE SEQUENCE</scope>
    <source>
        <strain evidence="6">RSA 567</strain>
    </source>
</reference>
<keyword evidence="7" id="KW-1185">Reference proteome</keyword>
<dbReference type="Proteomes" id="UP001151582">
    <property type="component" value="Unassembled WGS sequence"/>
</dbReference>
<evidence type="ECO:0000313" key="6">
    <source>
        <dbReference type="EMBL" id="KAJ1971753.1"/>
    </source>
</evidence>
<dbReference type="SUPFAM" id="SSF63829">
    <property type="entry name" value="Calcium-dependent phosphotriesterase"/>
    <property type="match status" value="1"/>
</dbReference>
<comment type="similarity">
    <text evidence="1">Belongs to the paraoxonase family.</text>
</comment>
<dbReference type="GO" id="GO:0004064">
    <property type="term" value="F:arylesterase activity"/>
    <property type="evidence" value="ECO:0007669"/>
    <property type="project" value="InterPro"/>
</dbReference>
<feature type="binding site" evidence="5">
    <location>
        <position position="122"/>
    </location>
    <ligand>
        <name>Ca(2+)</name>
        <dbReference type="ChEBI" id="CHEBI:29108"/>
        <label>1</label>
        <note>catalytic</note>
    </ligand>
</feature>
<name>A0A9W8AYK3_9FUNG</name>
<dbReference type="Pfam" id="PF01731">
    <property type="entry name" value="Arylesterase"/>
    <property type="match status" value="1"/>
</dbReference>